<keyword evidence="1" id="KW-0677">Repeat</keyword>
<gene>
    <name evidence="5" type="ORF">AARE701A_LOCUS1078</name>
</gene>
<evidence type="ECO:0000256" key="3">
    <source>
        <dbReference type="PROSITE-ProRule" id="PRU00103"/>
    </source>
</evidence>
<sequence>MSMVDEPLYPIAVLIDELKNDDIQLRLNSIRRLSIIARALGEERTRKELIPFLSENNDDDDEVLLAMAEELGVFIPYVGGVEYAHVLLPPLETLATVEETCVREKAVDSLCRIGAQMRENDLVEHFTPLAKRLSAGEWFTARVSACGIFHIAYPSAPDPLKTELRSIYGQLCQDDMPMVRRAAATNLGKFAATIESAHLKTDIMSMFEDLTQDDQDSVRLLAVEGCAALGKLLEPQDCVAHILPVIVTFSQDKSWRVRYMVANQLYELCEAVGPEPTRTDLVPAYARLLRDNEAEVRIAAAGKVTKFCRILNPELAIQHILPCVKELSSDSSQHVRSALASVIMGMAPVLGKDATIEHLLPIFLSLLKDEFPDVRLNIISKLDQVNQVIGIDLLSQSLLPAIVELAEDRHWRVRLAIIEYIPLLASQLGVGFFDDKLGALCMQWLQDKVHSIREAAANNLKRLAEEFGPEWAMQHIVPQVLEMINNPHYLYRMTILRAVSLLAPVMGSEITCSKLLPAVITASKDRVPNIKFNVAKMMQSLIPIVDQAVVENMIRPCLVELSEDPDVDIVFEKTLQSAGPVTLEEVKDLSAKRKVIEETVNKTSKVTDATTIGLTSACEQDLHRLRQYLPLLFNLVHYTDKIKRVSNLKIRWSSGLISQTLIQRTCPKFFQVDNIMFELGMVRFVYAVKLRERAMELVSTDFKNSVTVYREASGVFHHLSHELLPSLQLCLPPGKLPELTSPLCSCLSLLCLAEGQAVTTENAEESGRSASLLSKLHFGISQLLSEAYSLLSSRPNGEYKDLSTRFLEYVTTMGALHELKSQKHLAEVLESEDRVGEAVGVLRRALAAAKKSTPSKDDKWISIFKKEREEVAKNMAKYEELNDSMMLQKIPIDREIPFPKGVKIVNLIPYTPKRLERELRFKS</sequence>
<feature type="repeat" description="HEAT" evidence="3">
    <location>
        <begin position="164"/>
        <end position="202"/>
    </location>
</feature>
<organism evidence="5 6">
    <name type="scientific">Arabidopsis arenosa</name>
    <name type="common">Sand rock-cress</name>
    <name type="synonym">Cardaminopsis arenosa</name>
    <dbReference type="NCBI Taxonomy" id="38785"/>
    <lineage>
        <taxon>Eukaryota</taxon>
        <taxon>Viridiplantae</taxon>
        <taxon>Streptophyta</taxon>
        <taxon>Embryophyta</taxon>
        <taxon>Tracheophyta</taxon>
        <taxon>Spermatophyta</taxon>
        <taxon>Magnoliopsida</taxon>
        <taxon>eudicotyledons</taxon>
        <taxon>Gunneridae</taxon>
        <taxon>Pentapetalae</taxon>
        <taxon>rosids</taxon>
        <taxon>malvids</taxon>
        <taxon>Brassicales</taxon>
        <taxon>Brassicaceae</taxon>
        <taxon>Camelineae</taxon>
        <taxon>Arabidopsis</taxon>
    </lineage>
</organism>
<feature type="repeat" description="HEAT" evidence="3">
    <location>
        <begin position="10"/>
        <end position="48"/>
    </location>
</feature>
<keyword evidence="6" id="KW-1185">Reference proteome</keyword>
<dbReference type="InterPro" id="IPR051023">
    <property type="entry name" value="PP2A_Regulatory_Subunit_A"/>
</dbReference>
<dbReference type="PROSITE" id="PS51180">
    <property type="entry name" value="BRO1"/>
    <property type="match status" value="1"/>
</dbReference>
<evidence type="ECO:0000313" key="6">
    <source>
        <dbReference type="Proteomes" id="UP000682877"/>
    </source>
</evidence>
<dbReference type="Proteomes" id="UP000682877">
    <property type="component" value="Chromosome 1"/>
</dbReference>
<protein>
    <recommendedName>
        <fullName evidence="4">BRO1 domain-containing protein</fullName>
    </recommendedName>
</protein>
<feature type="repeat" description="HEAT" evidence="3">
    <location>
        <begin position="359"/>
        <end position="397"/>
    </location>
</feature>
<dbReference type="InterPro" id="IPR000357">
    <property type="entry name" value="HEAT"/>
</dbReference>
<dbReference type="InterPro" id="IPR054573">
    <property type="entry name" value="PP2A/SF3B1-like_HEAT"/>
</dbReference>
<dbReference type="FunFam" id="1.25.10.10:FF:000062">
    <property type="entry name" value="Serine/threonine-protein phosphatase 2A regulatory subunit A alpha isoform"/>
    <property type="match status" value="1"/>
</dbReference>
<dbReference type="AlphaFoldDB" id="A0A8S1ZFQ5"/>
<feature type="repeat" description="HEAT" evidence="3">
    <location>
        <begin position="87"/>
        <end position="125"/>
    </location>
</feature>
<feature type="repeat" description="HEAT" evidence="3">
    <location>
        <begin position="203"/>
        <end position="241"/>
    </location>
</feature>
<dbReference type="InterPro" id="IPR038499">
    <property type="entry name" value="BRO1_sf"/>
</dbReference>
<dbReference type="PROSITE" id="PS50077">
    <property type="entry name" value="HEAT_REPEAT"/>
    <property type="match status" value="12"/>
</dbReference>
<evidence type="ECO:0000259" key="4">
    <source>
        <dbReference type="PROSITE" id="PS51180"/>
    </source>
</evidence>
<dbReference type="SUPFAM" id="SSF48371">
    <property type="entry name" value="ARM repeat"/>
    <property type="match status" value="1"/>
</dbReference>
<feature type="repeat" description="HEAT" evidence="3">
    <location>
        <begin position="242"/>
        <end position="280"/>
    </location>
</feature>
<dbReference type="Pfam" id="PF22646">
    <property type="entry name" value="PPP2R1A-like_HEAT"/>
    <property type="match status" value="1"/>
</dbReference>
<dbReference type="Pfam" id="PF02985">
    <property type="entry name" value="HEAT"/>
    <property type="match status" value="2"/>
</dbReference>
<dbReference type="InterPro" id="IPR021133">
    <property type="entry name" value="HEAT_type_2"/>
</dbReference>
<evidence type="ECO:0000256" key="1">
    <source>
        <dbReference type="ARBA" id="ARBA00022737"/>
    </source>
</evidence>
<dbReference type="GO" id="GO:0005737">
    <property type="term" value="C:cytoplasm"/>
    <property type="evidence" value="ECO:0007669"/>
    <property type="project" value="TreeGrafter"/>
</dbReference>
<accession>A0A8S1ZFQ5</accession>
<name>A0A8S1ZFQ5_ARAAE</name>
<dbReference type="PANTHER" id="PTHR10648">
    <property type="entry name" value="SERINE/THREONINE-PROTEIN PHOSPHATASE PP2A 65 KDA REGULATORY SUBUNIT"/>
    <property type="match status" value="1"/>
</dbReference>
<feature type="repeat" description="HEAT" evidence="3">
    <location>
        <begin position="281"/>
        <end position="319"/>
    </location>
</feature>
<evidence type="ECO:0000313" key="5">
    <source>
        <dbReference type="EMBL" id="CAE5957364.1"/>
    </source>
</evidence>
<dbReference type="Gene3D" id="1.25.40.280">
    <property type="entry name" value="alix/aip1 like domains"/>
    <property type="match status" value="1"/>
</dbReference>
<dbReference type="GO" id="GO:0000159">
    <property type="term" value="C:protein phosphatase type 2A complex"/>
    <property type="evidence" value="ECO:0007669"/>
    <property type="project" value="TreeGrafter"/>
</dbReference>
<dbReference type="InterPro" id="IPR011989">
    <property type="entry name" value="ARM-like"/>
</dbReference>
<dbReference type="Pfam" id="PF03097">
    <property type="entry name" value="BRO1"/>
    <property type="match status" value="1"/>
</dbReference>
<feature type="repeat" description="HEAT" evidence="3">
    <location>
        <begin position="515"/>
        <end position="553"/>
    </location>
</feature>
<proteinExistence type="inferred from homology"/>
<dbReference type="CDD" id="cd09247">
    <property type="entry name" value="BRO1_Alix_like_2"/>
    <property type="match status" value="1"/>
</dbReference>
<dbReference type="SMART" id="SM01041">
    <property type="entry name" value="BRO1"/>
    <property type="match status" value="1"/>
</dbReference>
<evidence type="ECO:0000256" key="2">
    <source>
        <dbReference type="ARBA" id="ARBA00038332"/>
    </source>
</evidence>
<feature type="repeat" description="HEAT" evidence="3">
    <location>
        <begin position="437"/>
        <end position="475"/>
    </location>
</feature>
<feature type="repeat" description="HEAT" evidence="3">
    <location>
        <begin position="398"/>
        <end position="436"/>
    </location>
</feature>
<feature type="repeat" description="HEAT" evidence="3">
    <location>
        <begin position="320"/>
        <end position="358"/>
    </location>
</feature>
<dbReference type="GO" id="GO:0005634">
    <property type="term" value="C:nucleus"/>
    <property type="evidence" value="ECO:0007669"/>
    <property type="project" value="UniProtKB-ARBA"/>
</dbReference>
<dbReference type="Gene3D" id="1.25.10.10">
    <property type="entry name" value="Leucine-rich Repeat Variant"/>
    <property type="match status" value="1"/>
</dbReference>
<comment type="similarity">
    <text evidence="2">Belongs to the phosphatase 2A regulatory subunit A family.</text>
</comment>
<feature type="domain" description="BRO1" evidence="4">
    <location>
        <begin position="565"/>
        <end position="910"/>
    </location>
</feature>
<dbReference type="InterPro" id="IPR016024">
    <property type="entry name" value="ARM-type_fold"/>
</dbReference>
<dbReference type="PANTHER" id="PTHR10648:SF36">
    <property type="entry name" value="SERINE_THREONINE-PROTEIN PHOSPHATASE 2A 65 KDA REGULATORY SUBUNIT A BETA ISOFORM-RELATED"/>
    <property type="match status" value="1"/>
</dbReference>
<dbReference type="InterPro" id="IPR004328">
    <property type="entry name" value="BRO1_dom"/>
</dbReference>
<reference evidence="5" key="1">
    <citation type="submission" date="2021-01" db="EMBL/GenBank/DDBJ databases">
        <authorList>
            <person name="Bezrukov I."/>
        </authorList>
    </citation>
    <scope>NUCLEOTIDE SEQUENCE</scope>
</reference>
<feature type="repeat" description="HEAT" evidence="3">
    <location>
        <begin position="476"/>
        <end position="514"/>
    </location>
</feature>
<dbReference type="GO" id="GO:0019888">
    <property type="term" value="F:protein phosphatase regulator activity"/>
    <property type="evidence" value="ECO:0007669"/>
    <property type="project" value="TreeGrafter"/>
</dbReference>
<dbReference type="EMBL" id="LR999451">
    <property type="protein sequence ID" value="CAE5957364.1"/>
    <property type="molecule type" value="Genomic_DNA"/>
</dbReference>